<organism evidence="4 5">
    <name type="scientific">Halalkalibacter alkalisediminis</name>
    <dbReference type="NCBI Taxonomy" id="935616"/>
    <lineage>
        <taxon>Bacteria</taxon>
        <taxon>Bacillati</taxon>
        <taxon>Bacillota</taxon>
        <taxon>Bacilli</taxon>
        <taxon>Bacillales</taxon>
        <taxon>Bacillaceae</taxon>
        <taxon>Halalkalibacter</taxon>
    </lineage>
</organism>
<reference evidence="4 5" key="1">
    <citation type="submission" date="2024-09" db="EMBL/GenBank/DDBJ databases">
        <authorList>
            <person name="Sun Q."/>
            <person name="Mori K."/>
        </authorList>
    </citation>
    <scope>NUCLEOTIDE SEQUENCE [LARGE SCALE GENOMIC DNA]</scope>
    <source>
        <strain evidence="4 5">NCAIM B.02301</strain>
    </source>
</reference>
<evidence type="ECO:0000259" key="3">
    <source>
        <dbReference type="Pfam" id="PF18652"/>
    </source>
</evidence>
<dbReference type="Pfam" id="PF18652">
    <property type="entry name" value="Adhesin_P1_N"/>
    <property type="match status" value="1"/>
</dbReference>
<proteinExistence type="predicted"/>
<comment type="caution">
    <text evidence="4">The sequence shown here is derived from an EMBL/GenBank/DDBJ whole genome shotgun (WGS) entry which is preliminary data.</text>
</comment>
<feature type="domain" description="Antigen I/II N-terminal" evidence="3">
    <location>
        <begin position="73"/>
        <end position="142"/>
    </location>
</feature>
<feature type="signal peptide" evidence="2">
    <location>
        <begin position="1"/>
        <end position="25"/>
    </location>
</feature>
<keyword evidence="5" id="KW-1185">Reference proteome</keyword>
<name>A0ABV6NKY2_9BACI</name>
<keyword evidence="2" id="KW-0732">Signal</keyword>
<dbReference type="RefSeq" id="WP_273846633.1">
    <property type="nucleotide sequence ID" value="NZ_JAQQWT010000018.1"/>
</dbReference>
<feature type="coiled-coil region" evidence="1">
    <location>
        <begin position="104"/>
        <end position="131"/>
    </location>
</feature>
<gene>
    <name evidence="4" type="ORF">ACFFH4_20550</name>
</gene>
<accession>A0ABV6NKY2</accession>
<dbReference type="EMBL" id="JBHLTR010000056">
    <property type="protein sequence ID" value="MFC0561336.1"/>
    <property type="molecule type" value="Genomic_DNA"/>
</dbReference>
<protein>
    <recommendedName>
        <fullName evidence="3">Antigen I/II N-terminal domain-containing protein</fullName>
    </recommendedName>
</protein>
<feature type="chain" id="PRO_5046672950" description="Antigen I/II N-terminal domain-containing protein" evidence="2">
    <location>
        <begin position="26"/>
        <end position="211"/>
    </location>
</feature>
<evidence type="ECO:0000313" key="5">
    <source>
        <dbReference type="Proteomes" id="UP001589833"/>
    </source>
</evidence>
<evidence type="ECO:0000313" key="4">
    <source>
        <dbReference type="EMBL" id="MFC0561336.1"/>
    </source>
</evidence>
<dbReference type="PROSITE" id="PS51257">
    <property type="entry name" value="PROKAR_LIPOPROTEIN"/>
    <property type="match status" value="1"/>
</dbReference>
<keyword evidence="1" id="KW-0175">Coiled coil</keyword>
<dbReference type="Proteomes" id="UP001589833">
    <property type="component" value="Unassembled WGS sequence"/>
</dbReference>
<sequence length="211" mass="23527">MKKAITLMMLALFFAMISGCGEPEAMDEVVTEEEVEPAPVEEGEVVDEDQSVDVDKGLLNVVITIPPSMIEGQDLEQLIADAEEAGVREATENEDGSLTYEMSRATHNEMMKEMEERINENLEEIKESEDYPSIQDVTAHNSYSEFTLVVDQEAFENSLDGFAALGLAMTGMYYQLFNGDDPDHIKVTVHFENAETGEVFDTTVYPDAFDE</sequence>
<evidence type="ECO:0000256" key="1">
    <source>
        <dbReference type="SAM" id="Coils"/>
    </source>
</evidence>
<evidence type="ECO:0000256" key="2">
    <source>
        <dbReference type="SAM" id="SignalP"/>
    </source>
</evidence>
<dbReference type="InterPro" id="IPR041324">
    <property type="entry name" value="AgI/II_N"/>
</dbReference>